<evidence type="ECO:0000313" key="2">
    <source>
        <dbReference type="Proteomes" id="UP000193144"/>
    </source>
</evidence>
<reference evidence="1 2" key="1">
    <citation type="submission" date="2016-07" db="EMBL/GenBank/DDBJ databases">
        <title>Pervasive Adenine N6-methylation of Active Genes in Fungi.</title>
        <authorList>
            <consortium name="DOE Joint Genome Institute"/>
            <person name="Mondo S.J."/>
            <person name="Dannebaum R.O."/>
            <person name="Kuo R.C."/>
            <person name="Labutti K."/>
            <person name="Haridas S."/>
            <person name="Kuo A."/>
            <person name="Salamov A."/>
            <person name="Ahrendt S.R."/>
            <person name="Lipzen A."/>
            <person name="Sullivan W."/>
            <person name="Andreopoulos W.B."/>
            <person name="Clum A."/>
            <person name="Lindquist E."/>
            <person name="Daum C."/>
            <person name="Ramamoorthy G.K."/>
            <person name="Gryganskyi A."/>
            <person name="Culley D."/>
            <person name="Magnuson J.K."/>
            <person name="James T.Y."/>
            <person name="O'Malley M.A."/>
            <person name="Stajich J.E."/>
            <person name="Spatafora J.W."/>
            <person name="Visel A."/>
            <person name="Grigoriev I.V."/>
        </authorList>
    </citation>
    <scope>NUCLEOTIDE SEQUENCE [LARGE SCALE GENOMIC DNA]</scope>
    <source>
        <strain evidence="1 2">CBS 115471</strain>
    </source>
</reference>
<dbReference type="EMBL" id="MCFA01000183">
    <property type="protein sequence ID" value="ORY00461.1"/>
    <property type="molecule type" value="Genomic_DNA"/>
</dbReference>
<accession>A0A1Y1YQZ2</accession>
<dbReference type="Proteomes" id="UP000193144">
    <property type="component" value="Unassembled WGS sequence"/>
</dbReference>
<proteinExistence type="predicted"/>
<gene>
    <name evidence="1" type="ORF">BCR34DRAFT_112489</name>
</gene>
<dbReference type="AlphaFoldDB" id="A0A1Y1YQZ2"/>
<keyword evidence="2" id="KW-1185">Reference proteome</keyword>
<sequence length="241" mass="26208">MCDERLKQCRGNATRSLAIPEAAGERCCSGSPLAVLPVLPQHQHSHQHRTSVSRIAGTASPSRGCPHLTVCSRLSLACMDALKSCNHPPTSTNNNPRSPLFPPVIRFPRNGIPASACLLCVSRTLKTGTPRSPTSGKPLDLADGSSSLTTLLKSRPTAASDASDLILQREAFMRRGSVRYNSTDTSLARSQFPRLKRRLYAFFAWKELIVTLSLLRRWSRDTPPHIKLGANSLPALIPGPI</sequence>
<comment type="caution">
    <text evidence="1">The sequence shown here is derived from an EMBL/GenBank/DDBJ whole genome shotgun (WGS) entry which is preliminary data.</text>
</comment>
<organism evidence="1 2">
    <name type="scientific">Clohesyomyces aquaticus</name>
    <dbReference type="NCBI Taxonomy" id="1231657"/>
    <lineage>
        <taxon>Eukaryota</taxon>
        <taxon>Fungi</taxon>
        <taxon>Dikarya</taxon>
        <taxon>Ascomycota</taxon>
        <taxon>Pezizomycotina</taxon>
        <taxon>Dothideomycetes</taxon>
        <taxon>Pleosporomycetidae</taxon>
        <taxon>Pleosporales</taxon>
        <taxon>Lindgomycetaceae</taxon>
        <taxon>Clohesyomyces</taxon>
    </lineage>
</organism>
<protein>
    <submittedName>
        <fullName evidence="1">Uncharacterized protein</fullName>
    </submittedName>
</protein>
<evidence type="ECO:0000313" key="1">
    <source>
        <dbReference type="EMBL" id="ORY00461.1"/>
    </source>
</evidence>
<name>A0A1Y1YQZ2_9PLEO</name>